<dbReference type="EMBL" id="OZ035841">
    <property type="protein sequence ID" value="CAL1590928.1"/>
    <property type="molecule type" value="Genomic_DNA"/>
</dbReference>
<dbReference type="Gene3D" id="3.10.100.10">
    <property type="entry name" value="Mannose-Binding Protein A, subunit A"/>
    <property type="match status" value="1"/>
</dbReference>
<dbReference type="InterPro" id="IPR036116">
    <property type="entry name" value="FN3_sf"/>
</dbReference>
<feature type="signal peptide" evidence="2">
    <location>
        <begin position="1"/>
        <end position="25"/>
    </location>
</feature>
<feature type="domain" description="Fibronectin type-III" evidence="4">
    <location>
        <begin position="501"/>
        <end position="590"/>
    </location>
</feature>
<reference evidence="5 6" key="1">
    <citation type="submission" date="2024-04" db="EMBL/GenBank/DDBJ databases">
        <authorList>
            <person name="Waldvogel A.-M."/>
            <person name="Schoenle A."/>
        </authorList>
    </citation>
    <scope>NUCLEOTIDE SEQUENCE [LARGE SCALE GENOMIC DNA]</scope>
</reference>
<evidence type="ECO:0000313" key="6">
    <source>
        <dbReference type="Proteomes" id="UP001497482"/>
    </source>
</evidence>
<dbReference type="AlphaFoldDB" id="A0AAV2KQ72"/>
<dbReference type="PANTHER" id="PTHR46708:SF2">
    <property type="entry name" value="FIBRONECTIN TYPE-III DOMAIN-CONTAINING PROTEIN"/>
    <property type="match status" value="1"/>
</dbReference>
<dbReference type="InterPro" id="IPR050991">
    <property type="entry name" value="ECM_Regulatory_Proteins"/>
</dbReference>
<dbReference type="PROSITE" id="PS51257">
    <property type="entry name" value="PROKAR_LIPOPROTEIN"/>
    <property type="match status" value="1"/>
</dbReference>
<keyword evidence="2" id="KW-0732">Signal</keyword>
<keyword evidence="1" id="KW-0677">Repeat</keyword>
<dbReference type="InterPro" id="IPR001304">
    <property type="entry name" value="C-type_lectin-like"/>
</dbReference>
<dbReference type="PANTHER" id="PTHR46708">
    <property type="entry name" value="TENASCIN"/>
    <property type="match status" value="1"/>
</dbReference>
<gene>
    <name evidence="5" type="ORF">KC01_LOCUS20365</name>
</gene>
<dbReference type="SUPFAM" id="SSF56436">
    <property type="entry name" value="C-type lectin-like"/>
    <property type="match status" value="1"/>
</dbReference>
<dbReference type="PROSITE" id="PS50853">
    <property type="entry name" value="FN3"/>
    <property type="match status" value="2"/>
</dbReference>
<dbReference type="Pfam" id="PF00041">
    <property type="entry name" value="fn3"/>
    <property type="match status" value="1"/>
</dbReference>
<dbReference type="PROSITE" id="PS50041">
    <property type="entry name" value="C_TYPE_LECTIN_2"/>
    <property type="match status" value="1"/>
</dbReference>
<evidence type="ECO:0000256" key="1">
    <source>
        <dbReference type="ARBA" id="ARBA00022737"/>
    </source>
</evidence>
<protein>
    <submittedName>
        <fullName evidence="5">Uncharacterized protein</fullName>
    </submittedName>
</protein>
<dbReference type="Gene3D" id="2.60.40.10">
    <property type="entry name" value="Immunoglobulins"/>
    <property type="match status" value="2"/>
</dbReference>
<dbReference type="CDD" id="cd00063">
    <property type="entry name" value="FN3"/>
    <property type="match status" value="2"/>
</dbReference>
<dbReference type="SMART" id="SM00060">
    <property type="entry name" value="FN3"/>
    <property type="match status" value="4"/>
</dbReference>
<evidence type="ECO:0000259" key="4">
    <source>
        <dbReference type="PROSITE" id="PS50853"/>
    </source>
</evidence>
<evidence type="ECO:0000313" key="5">
    <source>
        <dbReference type="EMBL" id="CAL1590928.1"/>
    </source>
</evidence>
<dbReference type="InterPro" id="IPR013783">
    <property type="entry name" value="Ig-like_fold"/>
</dbReference>
<name>A0AAV2KQ72_KNICA</name>
<dbReference type="Proteomes" id="UP001497482">
    <property type="component" value="Chromosome 19"/>
</dbReference>
<feature type="domain" description="Fibronectin type-III" evidence="4">
    <location>
        <begin position="333"/>
        <end position="420"/>
    </location>
</feature>
<evidence type="ECO:0000259" key="3">
    <source>
        <dbReference type="PROSITE" id="PS50041"/>
    </source>
</evidence>
<keyword evidence="6" id="KW-1185">Reference proteome</keyword>
<dbReference type="SUPFAM" id="SSF49265">
    <property type="entry name" value="Fibronectin type III"/>
    <property type="match status" value="3"/>
</dbReference>
<proteinExistence type="predicted"/>
<dbReference type="InterPro" id="IPR003961">
    <property type="entry name" value="FN3_dom"/>
</dbReference>
<accession>A0AAV2KQ72</accession>
<dbReference type="InterPro" id="IPR016186">
    <property type="entry name" value="C-type_lectin-like/link_sf"/>
</dbReference>
<feature type="domain" description="C-type lectin" evidence="3">
    <location>
        <begin position="29"/>
        <end position="122"/>
    </location>
</feature>
<dbReference type="InterPro" id="IPR016187">
    <property type="entry name" value="CTDL_fold"/>
</dbReference>
<sequence>MAKVLPMDLCGVLALWVVMLACGLAELQYFPQHTNYNWSEARNHCQVCFKDLVTLTPENIVTIVRNISSDHWIGLRKRPVSLPVHSYNDTSSFWSRWANGDPLTFQNWYPGYPVFKSPTMDCCSCQCTCPLQPLTTPQPTLNTTVRRNYTFPNTTYFSSHTSQSPFNPTTPNLSKPIQSECEKSPMVFQDVPDPNENYIEDGCVVVLNFGAWVEKECSMLLPFICYEERFFGQVQVHPEGPQNETVLESLTLTVQNLTAGTKYFVQVFPVKCGRELNPQNKTFYTVPNNVSNLTVVNETVDCVSLSWIPPSGVADESQWSEISKISAFTNPEKVSNLQTENVTDSSLSLSWKQVNDTNYVVSWCYKNGTSDDQLCETDVNETKEISDLPSGTNISVSVTALANKRRGEPATIFTLTAPKKVQELNLYSTEYTITAKWIYPNGFPNFRAELLPGGVVRENINTYNVTFDKLNSSTRYTVKVYSVAEKSSEEVSASKYTLPVPPRELKCTHSNKTHLRFVWLPPKDTEKADYKVTLKSDFWRTDESMVVKKETEYTFGKLKSGTTYTFEVRTMAGDLLSNPMKTKHATVPVLKQISLSMVCSSAQSLHCAAQASKESAFSKMKNEFNNLLEDHIFWSLKRINTSITGV</sequence>
<organism evidence="5 6">
    <name type="scientific">Knipowitschia caucasica</name>
    <name type="common">Caucasian dwarf goby</name>
    <name type="synonym">Pomatoschistus caucasicus</name>
    <dbReference type="NCBI Taxonomy" id="637954"/>
    <lineage>
        <taxon>Eukaryota</taxon>
        <taxon>Metazoa</taxon>
        <taxon>Chordata</taxon>
        <taxon>Craniata</taxon>
        <taxon>Vertebrata</taxon>
        <taxon>Euteleostomi</taxon>
        <taxon>Actinopterygii</taxon>
        <taxon>Neopterygii</taxon>
        <taxon>Teleostei</taxon>
        <taxon>Neoteleostei</taxon>
        <taxon>Acanthomorphata</taxon>
        <taxon>Gobiaria</taxon>
        <taxon>Gobiiformes</taxon>
        <taxon>Gobioidei</taxon>
        <taxon>Gobiidae</taxon>
        <taxon>Gobiinae</taxon>
        <taxon>Knipowitschia</taxon>
    </lineage>
</organism>
<feature type="chain" id="PRO_5043819483" evidence="2">
    <location>
        <begin position="26"/>
        <end position="646"/>
    </location>
</feature>
<evidence type="ECO:0000256" key="2">
    <source>
        <dbReference type="SAM" id="SignalP"/>
    </source>
</evidence>